<accession>A0A0F7ZL27</accession>
<reference evidence="5 6" key="1">
    <citation type="journal article" date="2014" name="Genome Biol. Evol.">
        <title>Comparative genomics and transcriptomics analyses reveal divergent lifestyle features of nematode endoparasitic fungus Hirsutella minnesotensis.</title>
        <authorList>
            <person name="Lai Y."/>
            <person name="Liu K."/>
            <person name="Zhang X."/>
            <person name="Zhang X."/>
            <person name="Li K."/>
            <person name="Wang N."/>
            <person name="Shu C."/>
            <person name="Wu Y."/>
            <person name="Wang C."/>
            <person name="Bushley K.E."/>
            <person name="Xiang M."/>
            <person name="Liu X."/>
        </authorList>
    </citation>
    <scope>NUCLEOTIDE SEQUENCE [LARGE SCALE GENOMIC DNA]</scope>
    <source>
        <strain evidence="5 6">3608</strain>
    </source>
</reference>
<keyword evidence="6" id="KW-1185">Reference proteome</keyword>
<evidence type="ECO:0000256" key="1">
    <source>
        <dbReference type="SAM" id="MobiDB-lite"/>
    </source>
</evidence>
<dbReference type="AlphaFoldDB" id="A0A0F7ZL27"/>
<dbReference type="OrthoDB" id="160645at2759"/>
<feature type="region of interest" description="Disordered" evidence="1">
    <location>
        <begin position="240"/>
        <end position="313"/>
    </location>
</feature>
<evidence type="ECO:0000256" key="2">
    <source>
        <dbReference type="SAM" id="SignalP"/>
    </source>
</evidence>
<dbReference type="Proteomes" id="UP000054481">
    <property type="component" value="Unassembled WGS sequence"/>
</dbReference>
<evidence type="ECO:0000259" key="4">
    <source>
        <dbReference type="Pfam" id="PF23865"/>
    </source>
</evidence>
<feature type="region of interest" description="Disordered" evidence="1">
    <location>
        <begin position="28"/>
        <end position="102"/>
    </location>
</feature>
<feature type="signal peptide" evidence="2">
    <location>
        <begin position="1"/>
        <end position="20"/>
    </location>
</feature>
<dbReference type="InterPro" id="IPR055647">
    <property type="entry name" value="DUF7223"/>
</dbReference>
<feature type="compositionally biased region" description="Basic and acidic residues" evidence="1">
    <location>
        <begin position="295"/>
        <end position="309"/>
    </location>
</feature>
<evidence type="ECO:0000313" key="5">
    <source>
        <dbReference type="EMBL" id="KJZ70900.1"/>
    </source>
</evidence>
<feature type="compositionally biased region" description="Polar residues" evidence="1">
    <location>
        <begin position="260"/>
        <end position="272"/>
    </location>
</feature>
<protein>
    <submittedName>
        <fullName evidence="5">Uncharacterized protein</fullName>
    </submittedName>
</protein>
<gene>
    <name evidence="5" type="ORF">HIM_09693</name>
</gene>
<proteinExistence type="predicted"/>
<dbReference type="EMBL" id="KQ030600">
    <property type="protein sequence ID" value="KJZ70900.1"/>
    <property type="molecule type" value="Genomic_DNA"/>
</dbReference>
<evidence type="ECO:0000259" key="3">
    <source>
        <dbReference type="Pfam" id="PF22974"/>
    </source>
</evidence>
<feature type="compositionally biased region" description="Polar residues" evidence="1">
    <location>
        <begin position="59"/>
        <end position="102"/>
    </location>
</feature>
<name>A0A0F7ZL27_9HYPO</name>
<keyword evidence="2" id="KW-0732">Signal</keyword>
<feature type="chain" id="PRO_5002526318" evidence="2">
    <location>
        <begin position="21"/>
        <end position="947"/>
    </location>
</feature>
<evidence type="ECO:0000313" key="6">
    <source>
        <dbReference type="Proteomes" id="UP000054481"/>
    </source>
</evidence>
<dbReference type="Pfam" id="PF22974">
    <property type="entry name" value="DUF7029"/>
    <property type="match status" value="1"/>
</dbReference>
<feature type="compositionally biased region" description="Low complexity" evidence="1">
    <location>
        <begin position="274"/>
        <end position="287"/>
    </location>
</feature>
<feature type="domain" description="DUF7029" evidence="3">
    <location>
        <begin position="150"/>
        <end position="245"/>
    </location>
</feature>
<feature type="domain" description="DUF7223" evidence="4">
    <location>
        <begin position="460"/>
        <end position="615"/>
    </location>
</feature>
<organism evidence="5 6">
    <name type="scientific">Hirsutella minnesotensis 3608</name>
    <dbReference type="NCBI Taxonomy" id="1043627"/>
    <lineage>
        <taxon>Eukaryota</taxon>
        <taxon>Fungi</taxon>
        <taxon>Dikarya</taxon>
        <taxon>Ascomycota</taxon>
        <taxon>Pezizomycotina</taxon>
        <taxon>Sordariomycetes</taxon>
        <taxon>Hypocreomycetidae</taxon>
        <taxon>Hypocreales</taxon>
        <taxon>Ophiocordycipitaceae</taxon>
        <taxon>Hirsutella</taxon>
    </lineage>
</organism>
<dbReference type="Pfam" id="PF23865">
    <property type="entry name" value="DUF7223"/>
    <property type="match status" value="1"/>
</dbReference>
<sequence length="947" mass="101420">MPSLVKACVALVGSISVVQALPASGVSYTNSTSRAHGEQVPANSTTHVPIRPVEGCNGRNCSSPGQYGSAQNITGDSWPAKNQSRTDQGSGPTGSRENQPLTTLLPSTHWSVDKSASDNLKPILPGQAARMHYGNDDPTKAGQYASLTYYFKSQSVNLDHSHHITVSKVEGDKMTVTFEDQEAFEHASNTWSTDDGLILITYTKGCGNYEMGERCYFDVADLDVHSSADSRKIVVHGEYKHPDDITTGGETEWGWWSPGEQDNSSGHSQAQGAESGFEFSSSPSSGPDSNTASLHGEEKKLQSPTDAKKTGPCVAPADAKYGLPTACLGDFFDLDLDNKIGYEPLDDKSKRMLSDLAPHSGISGRIQRRDDDRWSWSSIWSGNPIKNIAVKVYETVAEAISFSGSVNKQFTWALPDPANKDSPVNKLLDIDARRVSSPWGDAILLKSFGAAQPEGNLTKHLNVYCVDCGVKGKARVGGRAAWNMLNGITEGTVEFNMDMSVALKIGVDAQVSFKGGFDSDLLRVGLPALSYGVVSISPQVSVSAHAGLEAAAKGRLLAGAEMGVRDSRITVDLINSTNSERAGLAPYFTPVFEVEGELMVSASLALPVGLECGVQVSKWHKVVSIVDEPSVKGVAQVAATVGLSETRSFTAGFKEKDGCTGVSTQLSWRNKVYLNLIDLKTFSLSDTGDRPLARNCLWSSPTKEASAAASTAVPAGFKREVQLMLPTEPIVDLTSEFANEGSDFAVSSSQSLDVVPYREANGFRYTRLVGAKGNTVVMSCSNGNLYAARADGERNPDCSELFPVGDDDLVAFDGAQKIMQYDNNTMSKLGVSRLRLRSGQEVTKSGVAVVLGLYTNTTSQDSYYLAVNPDGQVFYPVVCDYEDKNGPKVFLASDPDSGVDMLSSQDVRLSITGGAVRECHPLAISSEATDKQEASASYMKLGNTIEE</sequence>
<dbReference type="InterPro" id="IPR054293">
    <property type="entry name" value="DUF7029"/>
</dbReference>